<reference evidence="11" key="1">
    <citation type="submission" date="2018-04" db="EMBL/GenBank/DDBJ databases">
        <title>Transcriptome of Schizaphis graminum biotype I.</title>
        <authorList>
            <person name="Scully E.D."/>
            <person name="Geib S.M."/>
            <person name="Palmer N.A."/>
            <person name="Koch K."/>
            <person name="Bradshaw J."/>
            <person name="Heng-Moss T."/>
            <person name="Sarath G."/>
        </authorList>
    </citation>
    <scope>NUCLEOTIDE SEQUENCE</scope>
</reference>
<dbReference type="EMBL" id="GGMR01015023">
    <property type="protein sequence ID" value="MBY27642.1"/>
    <property type="molecule type" value="Transcribed_RNA"/>
</dbReference>
<name>A0A2S2PE27_SCHGA</name>
<evidence type="ECO:0000256" key="5">
    <source>
        <dbReference type="ARBA" id="ARBA00022741"/>
    </source>
</evidence>
<dbReference type="GO" id="GO:0005524">
    <property type="term" value="F:ATP binding"/>
    <property type="evidence" value="ECO:0007669"/>
    <property type="project" value="UniProtKB-KW"/>
</dbReference>
<comment type="subcellular location">
    <subcellularLocation>
        <location evidence="1">Membrane</location>
        <topology evidence="1">Multi-pass membrane protein</topology>
    </subcellularLocation>
</comment>
<dbReference type="PANTHER" id="PTHR24223:SF456">
    <property type="entry name" value="MULTIDRUG RESISTANCE-ASSOCIATED PROTEIN LETHAL(2)03659"/>
    <property type="match status" value="1"/>
</dbReference>
<dbReference type="GO" id="GO:0140359">
    <property type="term" value="F:ABC-type transporter activity"/>
    <property type="evidence" value="ECO:0007669"/>
    <property type="project" value="InterPro"/>
</dbReference>
<dbReference type="Pfam" id="PF00664">
    <property type="entry name" value="ABC_membrane"/>
    <property type="match status" value="1"/>
</dbReference>
<proteinExistence type="inferred from homology"/>
<keyword evidence="3" id="KW-0813">Transport</keyword>
<evidence type="ECO:0000256" key="3">
    <source>
        <dbReference type="ARBA" id="ARBA00022448"/>
    </source>
</evidence>
<accession>A0A2S2PE27</accession>
<evidence type="ECO:0000256" key="4">
    <source>
        <dbReference type="ARBA" id="ARBA00022692"/>
    </source>
</evidence>
<evidence type="ECO:0000256" key="9">
    <source>
        <dbReference type="SAM" id="Phobius"/>
    </source>
</evidence>
<evidence type="ECO:0000256" key="7">
    <source>
        <dbReference type="ARBA" id="ARBA00022989"/>
    </source>
</evidence>
<dbReference type="InterPro" id="IPR036640">
    <property type="entry name" value="ABC1_TM_sf"/>
</dbReference>
<feature type="transmembrane region" description="Helical" evidence="9">
    <location>
        <begin position="97"/>
        <end position="120"/>
    </location>
</feature>
<dbReference type="InterPro" id="IPR011527">
    <property type="entry name" value="ABC1_TM_dom"/>
</dbReference>
<keyword evidence="5" id="KW-0547">Nucleotide-binding</keyword>
<feature type="transmembrane region" description="Helical" evidence="9">
    <location>
        <begin position="12"/>
        <end position="33"/>
    </location>
</feature>
<keyword evidence="8 9" id="KW-0472">Membrane</keyword>
<dbReference type="AlphaFoldDB" id="A0A2S2PE27"/>
<evidence type="ECO:0000256" key="8">
    <source>
        <dbReference type="ARBA" id="ARBA00023136"/>
    </source>
</evidence>
<protein>
    <submittedName>
        <fullName evidence="11">Putative multidrug resistance-associated protein lethal</fullName>
    </submittedName>
</protein>
<organism evidence="11">
    <name type="scientific">Schizaphis graminum</name>
    <name type="common">Green bug aphid</name>
    <dbReference type="NCBI Taxonomy" id="13262"/>
    <lineage>
        <taxon>Eukaryota</taxon>
        <taxon>Metazoa</taxon>
        <taxon>Ecdysozoa</taxon>
        <taxon>Arthropoda</taxon>
        <taxon>Hexapoda</taxon>
        <taxon>Insecta</taxon>
        <taxon>Pterygota</taxon>
        <taxon>Neoptera</taxon>
        <taxon>Paraneoptera</taxon>
        <taxon>Hemiptera</taxon>
        <taxon>Sternorrhyncha</taxon>
        <taxon>Aphidomorpha</taxon>
        <taxon>Aphidoidea</taxon>
        <taxon>Aphididae</taxon>
        <taxon>Aphidini</taxon>
        <taxon>Schizaphis</taxon>
    </lineage>
</organism>
<dbReference type="GO" id="GO:0016020">
    <property type="term" value="C:membrane"/>
    <property type="evidence" value="ECO:0007669"/>
    <property type="project" value="UniProtKB-SubCell"/>
</dbReference>
<gene>
    <name evidence="11" type="ORF">g.43458</name>
</gene>
<feature type="domain" description="ABC transmembrane type-1" evidence="10">
    <location>
        <begin position="1"/>
        <end position="122"/>
    </location>
</feature>
<keyword evidence="4 9" id="KW-0812">Transmembrane</keyword>
<evidence type="ECO:0000313" key="11">
    <source>
        <dbReference type="EMBL" id="MBY27642.1"/>
    </source>
</evidence>
<keyword evidence="7 9" id="KW-1133">Transmembrane helix</keyword>
<dbReference type="InterPro" id="IPR050173">
    <property type="entry name" value="ABC_transporter_C-like"/>
</dbReference>
<dbReference type="PANTHER" id="PTHR24223">
    <property type="entry name" value="ATP-BINDING CASSETTE SUB-FAMILY C"/>
    <property type="match status" value="1"/>
</dbReference>
<dbReference type="SUPFAM" id="SSF90123">
    <property type="entry name" value="ABC transporter transmembrane region"/>
    <property type="match status" value="1"/>
</dbReference>
<dbReference type="Gene3D" id="1.20.1560.10">
    <property type="entry name" value="ABC transporter type 1, transmembrane domain"/>
    <property type="match status" value="1"/>
</dbReference>
<comment type="similarity">
    <text evidence="2">Belongs to the ABC transporter superfamily. ABCC family. Conjugate transporter (TC 3.A.1.208) subfamily.</text>
</comment>
<evidence type="ECO:0000256" key="1">
    <source>
        <dbReference type="ARBA" id="ARBA00004141"/>
    </source>
</evidence>
<evidence type="ECO:0000256" key="6">
    <source>
        <dbReference type="ARBA" id="ARBA00022840"/>
    </source>
</evidence>
<evidence type="ECO:0000259" key="10">
    <source>
        <dbReference type="PROSITE" id="PS50929"/>
    </source>
</evidence>
<keyword evidence="6" id="KW-0067">ATP-binding</keyword>
<sequence>MGIIAVVGIVNVYLLIPTFFIGVLFYYTVVYYLSTSRSIKRLEGVSRSPVLGYMNASLQGLSTIRAFEAEEVLSLEFDDHQDLHSSAWYIFISSTEALGFALDIICLIYMSILTFSFLVIENGKYYNNFFF</sequence>
<dbReference type="PROSITE" id="PS50929">
    <property type="entry name" value="ABC_TM1F"/>
    <property type="match status" value="1"/>
</dbReference>
<evidence type="ECO:0000256" key="2">
    <source>
        <dbReference type="ARBA" id="ARBA00009726"/>
    </source>
</evidence>